<dbReference type="SUPFAM" id="SSF55729">
    <property type="entry name" value="Acyl-CoA N-acyltransferases (Nat)"/>
    <property type="match status" value="1"/>
</dbReference>
<dbReference type="PANTHER" id="PTHR31438">
    <property type="entry name" value="LYSINE N-ACYLTRANSFERASE C17G9.06C-RELATED"/>
    <property type="match status" value="1"/>
</dbReference>
<dbReference type="EMBL" id="JAMDLW010000023">
    <property type="protein sequence ID" value="MCY9521606.1"/>
    <property type="molecule type" value="Genomic_DNA"/>
</dbReference>
<dbReference type="Proteomes" id="UP001207626">
    <property type="component" value="Unassembled WGS sequence"/>
</dbReference>
<dbReference type="PROSITE" id="PS51186">
    <property type="entry name" value="GNAT"/>
    <property type="match status" value="1"/>
</dbReference>
<evidence type="ECO:0000256" key="1">
    <source>
        <dbReference type="ARBA" id="ARBA00023251"/>
    </source>
</evidence>
<evidence type="ECO:0000313" key="3">
    <source>
        <dbReference type="EMBL" id="MCY9521606.1"/>
    </source>
</evidence>
<sequence length="180" mass="21025">MFTADKLHVRLLRDSDAPLLVTWLSDPEVLRYYEGRDRAHDLAMVQKHFYGRSGDITPCIVEYDDTAIGYIQYYTLAEDELREYGYEGFAGRIFGMDQFIGATEYWNKGIGTGLVQAMARYLITEHQAGKIVMDPQTWNERALKVYEKCGFHKVKLLPQHEYHEGEMRDCWLIEYEAKHA</sequence>
<name>A0ABT4DW98_9BACL</name>
<dbReference type="PANTHER" id="PTHR31438:SF1">
    <property type="entry name" value="LYSINE N-ACYLTRANSFERASE C17G9.06C-RELATED"/>
    <property type="match status" value="1"/>
</dbReference>
<proteinExistence type="predicted"/>
<dbReference type="InterPro" id="IPR000182">
    <property type="entry name" value="GNAT_dom"/>
</dbReference>
<keyword evidence="1" id="KW-0046">Antibiotic resistance</keyword>
<keyword evidence="4" id="KW-1185">Reference proteome</keyword>
<accession>A0ABT4DW98</accession>
<gene>
    <name evidence="3" type="ORF">M5X09_18370</name>
</gene>
<evidence type="ECO:0000259" key="2">
    <source>
        <dbReference type="PROSITE" id="PS51186"/>
    </source>
</evidence>
<reference evidence="3 4" key="1">
    <citation type="submission" date="2022-05" db="EMBL/GenBank/DDBJ databases">
        <title>Genome Sequencing of Bee-Associated Microbes.</title>
        <authorList>
            <person name="Dunlap C."/>
        </authorList>
    </citation>
    <scope>NUCLEOTIDE SEQUENCE [LARGE SCALE GENOMIC DNA]</scope>
    <source>
        <strain evidence="3 4">NRRL NRS-1438</strain>
    </source>
</reference>
<protein>
    <submittedName>
        <fullName evidence="3">Acetyltransferase</fullName>
    </submittedName>
</protein>
<comment type="caution">
    <text evidence="3">The sequence shown here is derived from an EMBL/GenBank/DDBJ whole genome shotgun (WGS) entry which is preliminary data.</text>
</comment>
<dbReference type="InterPro" id="IPR016181">
    <property type="entry name" value="Acyl_CoA_acyltransferase"/>
</dbReference>
<dbReference type="Gene3D" id="3.40.630.30">
    <property type="match status" value="1"/>
</dbReference>
<evidence type="ECO:0000313" key="4">
    <source>
        <dbReference type="Proteomes" id="UP001207626"/>
    </source>
</evidence>
<organism evidence="3 4">
    <name type="scientific">Paenibacillus apiarius</name>
    <dbReference type="NCBI Taxonomy" id="46240"/>
    <lineage>
        <taxon>Bacteria</taxon>
        <taxon>Bacillati</taxon>
        <taxon>Bacillota</taxon>
        <taxon>Bacilli</taxon>
        <taxon>Bacillales</taxon>
        <taxon>Paenibacillaceae</taxon>
        <taxon>Paenibacillus</taxon>
    </lineage>
</organism>
<dbReference type="Pfam" id="PF13523">
    <property type="entry name" value="Acetyltransf_8"/>
    <property type="match status" value="1"/>
</dbReference>
<feature type="domain" description="N-acetyltransferase" evidence="2">
    <location>
        <begin position="7"/>
        <end position="177"/>
    </location>
</feature>